<dbReference type="Pfam" id="PF00386">
    <property type="entry name" value="C1q"/>
    <property type="match status" value="1"/>
</dbReference>
<reference evidence="9" key="1">
    <citation type="submission" date="2025-08" db="UniProtKB">
        <authorList>
            <consortium name="RefSeq"/>
        </authorList>
    </citation>
    <scope>IDENTIFICATION</scope>
</reference>
<feature type="domain" description="C1q" evidence="7">
    <location>
        <begin position="110"/>
        <end position="240"/>
    </location>
</feature>
<dbReference type="InterPro" id="IPR001073">
    <property type="entry name" value="C1q_dom"/>
</dbReference>
<dbReference type="GO" id="GO:0005576">
    <property type="term" value="C:extracellular region"/>
    <property type="evidence" value="ECO:0007669"/>
    <property type="project" value="UniProtKB-SubCell"/>
</dbReference>
<feature type="compositionally biased region" description="Basic and acidic residues" evidence="5">
    <location>
        <begin position="42"/>
        <end position="55"/>
    </location>
</feature>
<evidence type="ECO:0000313" key="9">
    <source>
        <dbReference type="RefSeq" id="XP_033777038.1"/>
    </source>
</evidence>
<dbReference type="GO" id="GO:0005581">
    <property type="term" value="C:collagen trimer"/>
    <property type="evidence" value="ECO:0007669"/>
    <property type="project" value="UniProtKB-KW"/>
</dbReference>
<evidence type="ECO:0000256" key="4">
    <source>
        <dbReference type="ARBA" id="ARBA00023119"/>
    </source>
</evidence>
<dbReference type="InParanoid" id="A0A6P8PQQ5"/>
<dbReference type="SUPFAM" id="SSF49842">
    <property type="entry name" value="TNF-like"/>
    <property type="match status" value="1"/>
</dbReference>
<protein>
    <submittedName>
        <fullName evidence="9">Complement C1q subcomponent subunit C</fullName>
    </submittedName>
</protein>
<dbReference type="InterPro" id="IPR008983">
    <property type="entry name" value="Tumour_necrosis_fac-like_dom"/>
</dbReference>
<dbReference type="InterPro" id="IPR050392">
    <property type="entry name" value="Collagen/C1q_domain"/>
</dbReference>
<gene>
    <name evidence="9" type="primary">C1QC</name>
</gene>
<evidence type="ECO:0000256" key="3">
    <source>
        <dbReference type="ARBA" id="ARBA00022729"/>
    </source>
</evidence>
<keyword evidence="8" id="KW-1185">Reference proteome</keyword>
<dbReference type="GeneID" id="117348737"/>
<dbReference type="CTD" id="714"/>
<dbReference type="KEGG" id="gsh:117348737"/>
<comment type="subcellular location">
    <subcellularLocation>
        <location evidence="1">Secreted</location>
    </subcellularLocation>
</comment>
<keyword evidence="4" id="KW-0176">Collagen</keyword>
<dbReference type="RefSeq" id="XP_033777038.1">
    <property type="nucleotide sequence ID" value="XM_033921147.1"/>
</dbReference>
<evidence type="ECO:0000256" key="6">
    <source>
        <dbReference type="SAM" id="SignalP"/>
    </source>
</evidence>
<organism evidence="8 9">
    <name type="scientific">Geotrypetes seraphini</name>
    <name type="common">Gaboon caecilian</name>
    <name type="synonym">Caecilia seraphini</name>
    <dbReference type="NCBI Taxonomy" id="260995"/>
    <lineage>
        <taxon>Eukaryota</taxon>
        <taxon>Metazoa</taxon>
        <taxon>Chordata</taxon>
        <taxon>Craniata</taxon>
        <taxon>Vertebrata</taxon>
        <taxon>Euteleostomi</taxon>
        <taxon>Amphibia</taxon>
        <taxon>Gymnophiona</taxon>
        <taxon>Geotrypetes</taxon>
    </lineage>
</organism>
<dbReference type="Proteomes" id="UP000515159">
    <property type="component" value="Chromosome 15"/>
</dbReference>
<dbReference type="SMART" id="SM00110">
    <property type="entry name" value="C1Q"/>
    <property type="match status" value="1"/>
</dbReference>
<name>A0A6P8PQQ5_GEOSA</name>
<dbReference type="PROSITE" id="PS50871">
    <property type="entry name" value="C1Q"/>
    <property type="match status" value="1"/>
</dbReference>
<dbReference type="PANTHER" id="PTHR15427:SF29">
    <property type="entry name" value="COMPLEMENT C1Q SUBCOMPONENT SUBUNIT C"/>
    <property type="match status" value="1"/>
</dbReference>
<dbReference type="PRINTS" id="PR00007">
    <property type="entry name" value="COMPLEMNTC1Q"/>
</dbReference>
<dbReference type="Gene3D" id="2.60.120.40">
    <property type="match status" value="1"/>
</dbReference>
<dbReference type="FunFam" id="2.60.120.40:FF:000001">
    <property type="entry name" value="Complement C1q B chain"/>
    <property type="match status" value="1"/>
</dbReference>
<feature type="signal peptide" evidence="6">
    <location>
        <begin position="1"/>
        <end position="25"/>
    </location>
</feature>
<keyword evidence="3 6" id="KW-0732">Signal</keyword>
<dbReference type="AlphaFoldDB" id="A0A6P8PQQ5"/>
<feature type="compositionally biased region" description="Low complexity" evidence="5">
    <location>
        <begin position="97"/>
        <end position="106"/>
    </location>
</feature>
<evidence type="ECO:0000313" key="8">
    <source>
        <dbReference type="Proteomes" id="UP000515159"/>
    </source>
</evidence>
<dbReference type="PANTHER" id="PTHR15427">
    <property type="entry name" value="EMILIN ELASTIN MICROFIBRIL INTERFACE-LOCATED PROTEIN ELASTIN MICROFIBRIL INTERFACER"/>
    <property type="match status" value="1"/>
</dbReference>
<dbReference type="InterPro" id="IPR008160">
    <property type="entry name" value="Collagen"/>
</dbReference>
<evidence type="ECO:0000259" key="7">
    <source>
        <dbReference type="PROSITE" id="PS50871"/>
    </source>
</evidence>
<dbReference type="FunCoup" id="A0A6P8PQQ5">
    <property type="interactions" value="91"/>
</dbReference>
<accession>A0A6P8PQQ5</accession>
<proteinExistence type="predicted"/>
<evidence type="ECO:0000256" key="5">
    <source>
        <dbReference type="SAM" id="MobiDB-lite"/>
    </source>
</evidence>
<dbReference type="OrthoDB" id="8964326at2759"/>
<keyword evidence="2" id="KW-0964">Secreted</keyword>
<evidence type="ECO:0000256" key="2">
    <source>
        <dbReference type="ARBA" id="ARBA00022525"/>
    </source>
</evidence>
<feature type="region of interest" description="Disordered" evidence="5">
    <location>
        <begin position="29"/>
        <end position="107"/>
    </location>
</feature>
<evidence type="ECO:0000256" key="1">
    <source>
        <dbReference type="ARBA" id="ARBA00004613"/>
    </source>
</evidence>
<sequence length="240" mass="25859">MMGRSLMMLLSLALLFLNLVTWVKSDTYGIPGLPGMPGTPGKDGRDGLKGPKGERGVQANPGTSGAKGEKGERGIPGPRGKSGPMGPSGPVGQKGTPGPIGEIGEPGIHKNRYQSAFTVTRLTADYPAKNSPIIFTREITNINKHYDKTTGKFTCYIPGLYYFTFHASLTYNLCVILYLDHENKATFCDHRSNDQQVSSGGVLLRLVEGQQVWLGVNEFNGMVGKESADSVFSGFLLFPD</sequence>
<dbReference type="Pfam" id="PF01391">
    <property type="entry name" value="Collagen"/>
    <property type="match status" value="1"/>
</dbReference>
<feature type="chain" id="PRO_5027538427" evidence="6">
    <location>
        <begin position="26"/>
        <end position="240"/>
    </location>
</feature>